<comment type="caution">
    <text evidence="1">The sequence shown here is derived from an EMBL/GenBank/DDBJ whole genome shotgun (WGS) entry which is preliminary data.</text>
</comment>
<accession>A0ABW5MDI5</accession>
<organism evidence="1 2">
    <name type="scientific">Spirosoma soli</name>
    <dbReference type="NCBI Taxonomy" id="1770529"/>
    <lineage>
        <taxon>Bacteria</taxon>
        <taxon>Pseudomonadati</taxon>
        <taxon>Bacteroidota</taxon>
        <taxon>Cytophagia</taxon>
        <taxon>Cytophagales</taxon>
        <taxon>Cytophagaceae</taxon>
        <taxon>Spirosoma</taxon>
    </lineage>
</organism>
<name>A0ABW5MDI5_9BACT</name>
<protein>
    <recommendedName>
        <fullName evidence="3">DUF1080 domain-containing protein</fullName>
    </recommendedName>
</protein>
<gene>
    <name evidence="1" type="ORF">ACFSUS_28475</name>
</gene>
<evidence type="ECO:0000313" key="2">
    <source>
        <dbReference type="Proteomes" id="UP001597469"/>
    </source>
</evidence>
<keyword evidence="2" id="KW-1185">Reference proteome</keyword>
<evidence type="ECO:0008006" key="3">
    <source>
        <dbReference type="Google" id="ProtNLM"/>
    </source>
</evidence>
<sequence length="231" mass="25932">MKKNSLFFVLCLGLLAACKPEVSLNDQSFELVNVTGSVVDLNGEEVLKVERDLEALPFDEKRLGATVNGPLYARLKNSNFENGTIEVKVLSRIQKNTPYRDSWGFIGLAFRINSDNSAFESMYIRPKVGRVRNPVIRNQAIQYYSYPNYKMDNIGRSPGGPFEASADIGLDEWITLRIEVEGQQASLYINNKKEPSLSIKQLKGNLKSGAVGLWVDIGTEGYFKDLRITKK</sequence>
<dbReference type="RefSeq" id="WP_381528582.1">
    <property type="nucleotide sequence ID" value="NZ_JBHULN010000034.1"/>
</dbReference>
<evidence type="ECO:0000313" key="1">
    <source>
        <dbReference type="EMBL" id="MFD2574601.1"/>
    </source>
</evidence>
<proteinExistence type="predicted"/>
<dbReference type="PROSITE" id="PS51257">
    <property type="entry name" value="PROKAR_LIPOPROTEIN"/>
    <property type="match status" value="1"/>
</dbReference>
<dbReference type="EMBL" id="JBHULN010000034">
    <property type="protein sequence ID" value="MFD2574601.1"/>
    <property type="molecule type" value="Genomic_DNA"/>
</dbReference>
<reference evidence="2" key="1">
    <citation type="journal article" date="2019" name="Int. J. Syst. Evol. Microbiol.">
        <title>The Global Catalogue of Microorganisms (GCM) 10K type strain sequencing project: providing services to taxonomists for standard genome sequencing and annotation.</title>
        <authorList>
            <consortium name="The Broad Institute Genomics Platform"/>
            <consortium name="The Broad Institute Genome Sequencing Center for Infectious Disease"/>
            <person name="Wu L."/>
            <person name="Ma J."/>
        </authorList>
    </citation>
    <scope>NUCLEOTIDE SEQUENCE [LARGE SCALE GENOMIC DNA]</scope>
    <source>
        <strain evidence="2">KCTC 42805</strain>
    </source>
</reference>
<dbReference type="Proteomes" id="UP001597469">
    <property type="component" value="Unassembled WGS sequence"/>
</dbReference>
<dbReference type="Gene3D" id="2.60.120.560">
    <property type="entry name" value="Exo-inulinase, domain 1"/>
    <property type="match status" value="1"/>
</dbReference>